<sequence length="244" mass="27755">MKSKEVLLETAEVLESALDRIDRLKVLSQKEKETVRRKIENAASNFRKVAEEAEKENEELAEFFFKKAKEFKLNSTDKKIEEMGKKNYMKLASRIELYSLSAEYDFKPEKLKELKKEYRKYLFGMTSFFVLTGIYLNQFLAITALILAIPIILSMLSLQRRGYLGLLLAYSAIPIPVIVGAMALSYGMRTLNDPAKIAKIAQHLGKSTAFAKGYLVVIVLLAAVELYLVLSSAVGLYRHRHAFL</sequence>
<evidence type="ECO:0000313" key="4">
    <source>
        <dbReference type="EMBL" id="ASJ02443.1"/>
    </source>
</evidence>
<dbReference type="EMBL" id="CP014862">
    <property type="protein sequence ID" value="ASJ02443.1"/>
    <property type="molecule type" value="Genomic_DNA"/>
</dbReference>
<dbReference type="Proteomes" id="UP000250179">
    <property type="component" value="Chromosome"/>
</dbReference>
<reference evidence="4 5" key="1">
    <citation type="submission" date="2016-03" db="EMBL/GenBank/DDBJ databases">
        <title>Complete genome sequence of Thermococcus profundus strain DT5432.</title>
        <authorList>
            <person name="Oger P.M."/>
        </authorList>
    </citation>
    <scope>NUCLEOTIDE SEQUENCE [LARGE SCALE GENOMIC DNA]</scope>
    <source>
        <strain evidence="4 5">DT 5432</strain>
    </source>
</reference>
<feature type="domain" description="CARD" evidence="3">
    <location>
        <begin position="1"/>
        <end position="70"/>
    </location>
</feature>
<dbReference type="PROSITE" id="PS50209">
    <property type="entry name" value="CARD"/>
    <property type="match status" value="1"/>
</dbReference>
<gene>
    <name evidence="4" type="ORF">A3L09_03830</name>
</gene>
<keyword evidence="2" id="KW-0812">Transmembrane</keyword>
<name>A0A2Z2MAH9_THEPR</name>
<dbReference type="RefSeq" id="WP_088857705.1">
    <property type="nucleotide sequence ID" value="NZ_CP014862.1"/>
</dbReference>
<keyword evidence="5" id="KW-1185">Reference proteome</keyword>
<dbReference type="KEGG" id="tprf:A3L09_03830"/>
<dbReference type="GeneID" id="33319512"/>
<feature type="transmembrane region" description="Helical" evidence="2">
    <location>
        <begin position="141"/>
        <end position="158"/>
    </location>
</feature>
<dbReference type="AlphaFoldDB" id="A0A2Z2MAH9"/>
<feature type="coiled-coil region" evidence="1">
    <location>
        <begin position="32"/>
        <end position="63"/>
    </location>
</feature>
<protein>
    <submittedName>
        <fullName evidence="4">Alpha-glucosidase</fullName>
    </submittedName>
</protein>
<dbReference type="OrthoDB" id="85762at2157"/>
<feature type="transmembrane region" description="Helical" evidence="2">
    <location>
        <begin position="214"/>
        <end position="237"/>
    </location>
</feature>
<evidence type="ECO:0000259" key="3">
    <source>
        <dbReference type="PROSITE" id="PS50209"/>
    </source>
</evidence>
<evidence type="ECO:0000313" key="5">
    <source>
        <dbReference type="Proteomes" id="UP000250179"/>
    </source>
</evidence>
<evidence type="ECO:0000256" key="2">
    <source>
        <dbReference type="SAM" id="Phobius"/>
    </source>
</evidence>
<evidence type="ECO:0000256" key="1">
    <source>
        <dbReference type="SAM" id="Coils"/>
    </source>
</evidence>
<dbReference type="InterPro" id="IPR001315">
    <property type="entry name" value="CARD"/>
</dbReference>
<proteinExistence type="predicted"/>
<keyword evidence="2" id="KW-0472">Membrane</keyword>
<feature type="transmembrane region" description="Helical" evidence="2">
    <location>
        <begin position="165"/>
        <end position="186"/>
    </location>
</feature>
<keyword evidence="2" id="KW-1133">Transmembrane helix</keyword>
<keyword evidence="1" id="KW-0175">Coiled coil</keyword>
<accession>A0A2Z2MAH9</accession>
<organism evidence="4 5">
    <name type="scientific">Thermococcus profundus</name>
    <dbReference type="NCBI Taxonomy" id="49899"/>
    <lineage>
        <taxon>Archaea</taxon>
        <taxon>Methanobacteriati</taxon>
        <taxon>Methanobacteriota</taxon>
        <taxon>Thermococci</taxon>
        <taxon>Thermococcales</taxon>
        <taxon>Thermococcaceae</taxon>
        <taxon>Thermococcus</taxon>
    </lineage>
</organism>